<keyword evidence="6 9" id="KW-0210">Decarboxylase</keyword>
<evidence type="ECO:0000256" key="9">
    <source>
        <dbReference type="PIRNR" id="PIRNR001332"/>
    </source>
</evidence>
<dbReference type="Proteomes" id="UP000428260">
    <property type="component" value="Chromosome"/>
</dbReference>
<dbReference type="AlphaFoldDB" id="A0A6I6JWX7"/>
<evidence type="ECO:0000313" key="11">
    <source>
        <dbReference type="EMBL" id="QGY43633.1"/>
    </source>
</evidence>
<evidence type="ECO:0000256" key="8">
    <source>
        <dbReference type="ARBA" id="ARBA00023239"/>
    </source>
</evidence>
<dbReference type="PANTHER" id="PTHR35524">
    <property type="entry name" value="ALPHA-ACETOLACTATE DECARBOXYLASE"/>
    <property type="match status" value="1"/>
</dbReference>
<dbReference type="PIRSF" id="PIRSF001332">
    <property type="entry name" value="Acetolac_decarb"/>
    <property type="match status" value="1"/>
</dbReference>
<keyword evidence="10" id="KW-0732">Signal</keyword>
<evidence type="ECO:0000256" key="3">
    <source>
        <dbReference type="ARBA" id="ARBA00007106"/>
    </source>
</evidence>
<dbReference type="InterPro" id="IPR005128">
    <property type="entry name" value="Acetolactate_a_deCO2ase"/>
</dbReference>
<dbReference type="SUPFAM" id="SSF117856">
    <property type="entry name" value="AF0104/ALDC/Ptd012-like"/>
    <property type="match status" value="1"/>
</dbReference>
<evidence type="ECO:0000256" key="6">
    <source>
        <dbReference type="ARBA" id="ARBA00022793"/>
    </source>
</evidence>
<evidence type="ECO:0000256" key="7">
    <source>
        <dbReference type="ARBA" id="ARBA00023061"/>
    </source>
</evidence>
<comment type="pathway">
    <text evidence="2 9">Polyol metabolism; (R,R)-butane-2,3-diol biosynthesis; (R,R)-butane-2,3-diol from pyruvate: step 2/3.</text>
</comment>
<evidence type="ECO:0000256" key="5">
    <source>
        <dbReference type="ARBA" id="ARBA00020164"/>
    </source>
</evidence>
<dbReference type="PROSITE" id="PS51257">
    <property type="entry name" value="PROKAR_LIPOPROTEIN"/>
    <property type="match status" value="1"/>
</dbReference>
<dbReference type="Pfam" id="PF03306">
    <property type="entry name" value="AAL_decarboxy"/>
    <property type="match status" value="1"/>
</dbReference>
<evidence type="ECO:0000313" key="12">
    <source>
        <dbReference type="Proteomes" id="UP000428260"/>
    </source>
</evidence>
<evidence type="ECO:0000256" key="1">
    <source>
        <dbReference type="ARBA" id="ARBA00001784"/>
    </source>
</evidence>
<dbReference type="KEGG" id="mcos:GM418_08160"/>
<accession>A0A6I6JWX7</accession>
<dbReference type="EMBL" id="CP046401">
    <property type="protein sequence ID" value="QGY43633.1"/>
    <property type="molecule type" value="Genomic_DNA"/>
</dbReference>
<gene>
    <name evidence="11" type="primary">budA</name>
    <name evidence="11" type="ORF">GM418_08160</name>
</gene>
<dbReference type="CDD" id="cd17299">
    <property type="entry name" value="acetolactate_decarboxylase"/>
    <property type="match status" value="1"/>
</dbReference>
<keyword evidence="8 9" id="KW-0456">Lyase</keyword>
<dbReference type="UniPathway" id="UPA00626">
    <property type="reaction ID" value="UER00678"/>
</dbReference>
<evidence type="ECO:0000256" key="4">
    <source>
        <dbReference type="ARBA" id="ARBA00013204"/>
    </source>
</evidence>
<dbReference type="Gene3D" id="3.30.1330.80">
    <property type="entry name" value="Hypothetical protein, similar to alpha- acetolactate decarboxylase, domain 2"/>
    <property type="match status" value="2"/>
</dbReference>
<sequence>MKYYFTLQNICLSLFLFLFFSGCSKEEVQGTNEQIVVQISTIDALLQGVFDGETTLNKLTSSGDFGIGTFNSLDGEMLFYNGTFYQIKGDGKIYKPAGDTKTPFSTITYFAPEVNYNLNSFSYEELKNTIDTLIASPNLFYAIRLQGNFNYVKTRSVPAQQKPYPPLVEVTANQPEFEIQSVSGTLCGYYCPPFVTGINVPGYHLHFISEDETFGGHVLEFELDEGTLDLDQITNFKLILPGEGEFLNTDLNADLSGDLEEVEGS</sequence>
<evidence type="ECO:0000256" key="10">
    <source>
        <dbReference type="SAM" id="SignalP"/>
    </source>
</evidence>
<comment type="similarity">
    <text evidence="3 9">Belongs to the alpha-acetolactate decarboxylase family.</text>
</comment>
<dbReference type="PANTHER" id="PTHR35524:SF1">
    <property type="entry name" value="ALPHA-ACETOLACTATE DECARBOXYLASE"/>
    <property type="match status" value="1"/>
</dbReference>
<name>A0A6I6JWX7_9BACT</name>
<organism evidence="11 12">
    <name type="scientific">Maribellus comscasis</name>
    <dbReference type="NCBI Taxonomy" id="2681766"/>
    <lineage>
        <taxon>Bacteria</taxon>
        <taxon>Pseudomonadati</taxon>
        <taxon>Bacteroidota</taxon>
        <taxon>Bacteroidia</taxon>
        <taxon>Marinilabiliales</taxon>
        <taxon>Prolixibacteraceae</taxon>
        <taxon>Maribellus</taxon>
    </lineage>
</organism>
<protein>
    <recommendedName>
        <fullName evidence="5 9">Alpha-acetolactate decarboxylase</fullName>
        <ecNumber evidence="4 9">4.1.1.5</ecNumber>
    </recommendedName>
</protein>
<dbReference type="EC" id="4.1.1.5" evidence="4 9"/>
<evidence type="ECO:0000256" key="2">
    <source>
        <dbReference type="ARBA" id="ARBA00005170"/>
    </source>
</evidence>
<keyword evidence="7 9" id="KW-0005">Acetoin biosynthesis</keyword>
<dbReference type="GO" id="GO:0045151">
    <property type="term" value="P:acetoin biosynthetic process"/>
    <property type="evidence" value="ECO:0007669"/>
    <property type="project" value="UniProtKB-UniRule"/>
</dbReference>
<dbReference type="GO" id="GO:0047605">
    <property type="term" value="F:acetolactate decarboxylase activity"/>
    <property type="evidence" value="ECO:0007669"/>
    <property type="project" value="UniProtKB-UniRule"/>
</dbReference>
<dbReference type="NCBIfam" id="TIGR01252">
    <property type="entry name" value="acetolac_decarb"/>
    <property type="match status" value="1"/>
</dbReference>
<reference evidence="11 12" key="1">
    <citation type="submission" date="2019-11" db="EMBL/GenBank/DDBJ databases">
        <authorList>
            <person name="Zheng R.K."/>
            <person name="Sun C.M."/>
        </authorList>
    </citation>
    <scope>NUCLEOTIDE SEQUENCE [LARGE SCALE GENOMIC DNA]</scope>
    <source>
        <strain evidence="11 12">WC007</strain>
    </source>
</reference>
<feature type="chain" id="PRO_5026176511" description="Alpha-acetolactate decarboxylase" evidence="10">
    <location>
        <begin position="27"/>
        <end position="265"/>
    </location>
</feature>
<proteinExistence type="inferred from homology"/>
<feature type="signal peptide" evidence="10">
    <location>
        <begin position="1"/>
        <end position="26"/>
    </location>
</feature>
<comment type="catalytic activity">
    <reaction evidence="1 9">
        <text>(2S)-2-acetolactate + H(+) = (R)-acetoin + CO2</text>
        <dbReference type="Rhea" id="RHEA:21580"/>
        <dbReference type="ChEBI" id="CHEBI:15378"/>
        <dbReference type="ChEBI" id="CHEBI:15686"/>
        <dbReference type="ChEBI" id="CHEBI:16526"/>
        <dbReference type="ChEBI" id="CHEBI:58476"/>
        <dbReference type="EC" id="4.1.1.5"/>
    </reaction>
</comment>
<keyword evidence="12" id="KW-1185">Reference proteome</keyword>
<dbReference type="RefSeq" id="WP_158864956.1">
    <property type="nucleotide sequence ID" value="NZ_CP046401.1"/>
</dbReference>